<protein>
    <submittedName>
        <fullName evidence="2">Prolyl-tRNA synthetase</fullName>
    </submittedName>
</protein>
<gene>
    <name evidence="2" type="ORF">MTP09_04755</name>
</gene>
<proteinExistence type="predicted"/>
<evidence type="ECO:0000313" key="2">
    <source>
        <dbReference type="EMBL" id="UOE41947.1"/>
    </source>
</evidence>
<evidence type="ECO:0000256" key="1">
    <source>
        <dbReference type="SAM" id="MobiDB-lite"/>
    </source>
</evidence>
<feature type="compositionally biased region" description="Gly residues" evidence="1">
    <location>
        <begin position="288"/>
        <end position="297"/>
    </location>
</feature>
<accession>A0ABY4BRW4</accession>
<feature type="region of interest" description="Disordered" evidence="1">
    <location>
        <begin position="211"/>
        <end position="336"/>
    </location>
</feature>
<feature type="compositionally biased region" description="Polar residues" evidence="1">
    <location>
        <begin position="212"/>
        <end position="226"/>
    </location>
</feature>
<evidence type="ECO:0000313" key="3">
    <source>
        <dbReference type="Proteomes" id="UP000831460"/>
    </source>
</evidence>
<feature type="compositionally biased region" description="Polar residues" evidence="1">
    <location>
        <begin position="262"/>
        <end position="283"/>
    </location>
</feature>
<organism evidence="2 3">
    <name type="scientific">Chryseobacterium suipulveris</name>
    <dbReference type="NCBI Taxonomy" id="2929800"/>
    <lineage>
        <taxon>Bacteria</taxon>
        <taxon>Pseudomonadati</taxon>
        <taxon>Bacteroidota</taxon>
        <taxon>Flavobacteriia</taxon>
        <taxon>Flavobacteriales</taxon>
        <taxon>Weeksellaceae</taxon>
        <taxon>Chryseobacterium group</taxon>
        <taxon>Chryseobacterium</taxon>
    </lineage>
</organism>
<keyword evidence="3" id="KW-1185">Reference proteome</keyword>
<dbReference type="RefSeq" id="WP_243550866.1">
    <property type="nucleotide sequence ID" value="NZ_CP094532.1"/>
</dbReference>
<dbReference type="PROSITE" id="PS51257">
    <property type="entry name" value="PROKAR_LIPOPROTEIN"/>
    <property type="match status" value="1"/>
</dbReference>
<dbReference type="Proteomes" id="UP000831460">
    <property type="component" value="Chromosome"/>
</dbReference>
<feature type="compositionally biased region" description="Gly residues" evidence="1">
    <location>
        <begin position="309"/>
        <end position="319"/>
    </location>
</feature>
<sequence>MKKITYKNLVGLLTSKAVLAVAGGFLLTSCVIQTGGYSETDGVYYDPNRDTLPVGAVMDSGNRVGDYYDYQANDNQNKYLNSDNRNQKWQDAQNSDWGTFSGTETYYTDNWGYYPYGYYSGFGMSFGWGSPWSFGGYYSPWGFGYNPWYGYYSPWYGYYGPWYGYYNPWYGHYNPYYGYYNPYYGNYGYGYGYNSYNGGFGYKRSGADGRLTTPTRNSSSSGFRNINNNDSGFRNSSSNSGFRNTSPNANPNNQSQPRFRNYPQQSAPTQNNTPRYQQPTRSYDNGGFRSGSDGGFRSGSSSSSSSGGFRSGGSGGGFNSGSSGTRSSGGGGGFRR</sequence>
<feature type="compositionally biased region" description="Low complexity" evidence="1">
    <location>
        <begin position="227"/>
        <end position="257"/>
    </location>
</feature>
<feature type="compositionally biased region" description="Gly residues" evidence="1">
    <location>
        <begin position="327"/>
        <end position="336"/>
    </location>
</feature>
<reference evidence="2 3" key="1">
    <citation type="submission" date="2022-03" db="EMBL/GenBank/DDBJ databases">
        <title>Chryseobacterium sp. isolated from particulate matters in swine house.</title>
        <authorList>
            <person name="Won M."/>
            <person name="Kim S.-J."/>
            <person name="Kwon S.-W."/>
        </authorList>
    </citation>
    <scope>NUCLEOTIDE SEQUENCE [LARGE SCALE GENOMIC DNA]</scope>
    <source>
        <strain evidence="2 3">SC2-2</strain>
    </source>
</reference>
<feature type="compositionally biased region" description="Low complexity" evidence="1">
    <location>
        <begin position="298"/>
        <end position="308"/>
    </location>
</feature>
<name>A0ABY4BRW4_9FLAO</name>
<dbReference type="EMBL" id="CP094532">
    <property type="protein sequence ID" value="UOE41947.1"/>
    <property type="molecule type" value="Genomic_DNA"/>
</dbReference>